<keyword evidence="2" id="KW-1185">Reference proteome</keyword>
<proteinExistence type="predicted"/>
<name>A0ABR7PMX3_9BURK</name>
<protein>
    <submittedName>
        <fullName evidence="1">Uncharacterized protein</fullName>
    </submittedName>
</protein>
<sequence>MTMRVWEDGKSEWCPVMGCIGVATSPHAKAGRLPSGLPSQDGRLSSSEHSDCWRLLSRQCCSSYPSREQIAPARDVLLFARDSLNQAGEQHESICPKGWICAFTRSGQLARRRLATG</sequence>
<evidence type="ECO:0000313" key="1">
    <source>
        <dbReference type="EMBL" id="MBC8747721.1"/>
    </source>
</evidence>
<dbReference type="EMBL" id="VZQQ01000010">
    <property type="protein sequence ID" value="MBC8747721.1"/>
    <property type="molecule type" value="Genomic_DNA"/>
</dbReference>
<gene>
    <name evidence="1" type="ORF">F6X42_14230</name>
</gene>
<dbReference type="Proteomes" id="UP000736373">
    <property type="component" value="Unassembled WGS sequence"/>
</dbReference>
<comment type="caution">
    <text evidence="1">The sequence shown here is derived from an EMBL/GenBank/DDBJ whole genome shotgun (WGS) entry which is preliminary data.</text>
</comment>
<organism evidence="1 2">
    <name type="scientific">Paraburkholderia podalyriae</name>
    <dbReference type="NCBI Taxonomy" id="1938811"/>
    <lineage>
        <taxon>Bacteria</taxon>
        <taxon>Pseudomonadati</taxon>
        <taxon>Pseudomonadota</taxon>
        <taxon>Betaproteobacteria</taxon>
        <taxon>Burkholderiales</taxon>
        <taxon>Burkholderiaceae</taxon>
        <taxon>Paraburkholderia</taxon>
    </lineage>
</organism>
<accession>A0ABR7PMX3</accession>
<reference evidence="1 2" key="1">
    <citation type="submission" date="2019-09" db="EMBL/GenBank/DDBJ databases">
        <title>Paraburkholderia podalyriae sp. nov., A South African Podalyria-associated rhizobium.</title>
        <authorList>
            <person name="Mavima L."/>
            <person name="Beukes C.W."/>
            <person name="Palmer M."/>
            <person name="De Meyer S.E."/>
            <person name="James E.K."/>
            <person name="Maluk M."/>
            <person name="Avontuur J.R."/>
            <person name="Chan W.Y."/>
            <person name="Venter S.N."/>
            <person name="Steenkamp E.T."/>
        </authorList>
    </citation>
    <scope>NUCLEOTIDE SEQUENCE [LARGE SCALE GENOMIC DNA]</scope>
    <source>
        <strain evidence="1 2">WC7.3b</strain>
    </source>
</reference>
<evidence type="ECO:0000313" key="2">
    <source>
        <dbReference type="Proteomes" id="UP000736373"/>
    </source>
</evidence>